<protein>
    <submittedName>
        <fullName evidence="1">Uncharacterized protein</fullName>
    </submittedName>
</protein>
<keyword evidence="2" id="KW-1185">Reference proteome</keyword>
<dbReference type="EMBL" id="ML769404">
    <property type="protein sequence ID" value="KAE9406175.1"/>
    <property type="molecule type" value="Genomic_DNA"/>
</dbReference>
<organism evidence="1 2">
    <name type="scientific">Gymnopus androsaceus JB14</name>
    <dbReference type="NCBI Taxonomy" id="1447944"/>
    <lineage>
        <taxon>Eukaryota</taxon>
        <taxon>Fungi</taxon>
        <taxon>Dikarya</taxon>
        <taxon>Basidiomycota</taxon>
        <taxon>Agaricomycotina</taxon>
        <taxon>Agaricomycetes</taxon>
        <taxon>Agaricomycetidae</taxon>
        <taxon>Agaricales</taxon>
        <taxon>Marasmiineae</taxon>
        <taxon>Omphalotaceae</taxon>
        <taxon>Gymnopus</taxon>
    </lineage>
</organism>
<gene>
    <name evidence="1" type="ORF">BT96DRAFT_987862</name>
</gene>
<sequence>MATFLLSPNTSSNPTSYQQHNTKFPHVFPTPIASASQACTNPHSSEISASMKHIMDSSVSAETRHRKLQYVGEFLDWAKNEGFGQHNVLLPSEAILCNYAASFSGRMAGSTVTLRFQLSKLG</sequence>
<proteinExistence type="predicted"/>
<reference evidence="1" key="1">
    <citation type="journal article" date="2019" name="Environ. Microbiol.">
        <title>Fungal ecological strategies reflected in gene transcription - a case study of two litter decomposers.</title>
        <authorList>
            <person name="Barbi F."/>
            <person name="Kohler A."/>
            <person name="Barry K."/>
            <person name="Baskaran P."/>
            <person name="Daum C."/>
            <person name="Fauchery L."/>
            <person name="Ihrmark K."/>
            <person name="Kuo A."/>
            <person name="LaButti K."/>
            <person name="Lipzen A."/>
            <person name="Morin E."/>
            <person name="Grigoriev I.V."/>
            <person name="Henrissat B."/>
            <person name="Lindahl B."/>
            <person name="Martin F."/>
        </authorList>
    </citation>
    <scope>NUCLEOTIDE SEQUENCE</scope>
    <source>
        <strain evidence="1">JB14</strain>
    </source>
</reference>
<evidence type="ECO:0000313" key="1">
    <source>
        <dbReference type="EMBL" id="KAE9406175.1"/>
    </source>
</evidence>
<evidence type="ECO:0000313" key="2">
    <source>
        <dbReference type="Proteomes" id="UP000799118"/>
    </source>
</evidence>
<dbReference type="Proteomes" id="UP000799118">
    <property type="component" value="Unassembled WGS sequence"/>
</dbReference>
<name>A0A6A4IBR6_9AGAR</name>
<accession>A0A6A4IBR6</accession>
<dbReference type="AlphaFoldDB" id="A0A6A4IBR6"/>
<dbReference type="OrthoDB" id="3254696at2759"/>